<reference evidence="2" key="1">
    <citation type="submission" date="2015-07" db="EMBL/GenBank/DDBJ databases">
        <title>Adaptation to a free-living lifestyle via gene acquisitions in the diplomonad Trepomonas sp. PC1.</title>
        <authorList>
            <person name="Xu F."/>
            <person name="Jerlstrom-Hultqvist J."/>
            <person name="Kolisko M."/>
            <person name="Simpson A.G.B."/>
            <person name="Roger A.J."/>
            <person name="Svard S.G."/>
            <person name="Andersson J.O."/>
        </authorList>
    </citation>
    <scope>NUCLEOTIDE SEQUENCE</scope>
    <source>
        <strain evidence="2">PC1</strain>
    </source>
</reference>
<dbReference type="AlphaFoldDB" id="A0A146K3D3"/>
<sequence length="974" mass="114935">MQEHTNWNKIARSVEQYNYQTFAEIFGDRYLFSEVVEFFRRYQIKSDKEFFAYVQERAAREMEREANLQVNLEQFMKDNYFLFEFAAFRGKITRAALTKAHDLKMCLKDQKVTDFIDKIGLETYQFVLKTDDPDSKRLRAILEQKVKQNQKILSQINCGNLNDTMLYCQQKRITFNEAILNGQTIIKQKLIGNNYDEFITENEDFVLAVCKTTDLVQLYDYCVNEHMKLEEIVIKVKWQVTEALGLQSLDKFEKILSRFKELLRTTVHLKLATEEQLKKPCKFLSLIQTLKIKDINEFINLAKSELSLAIGASGEELKQILKINKFLVKELFKKSQPLQTEIYWKMVAENAISLQNLVEREKTRRYNKLIRGEYKNLDEAKSEYKKITEFFKVELKSVRVDIPIRLVNYLKDQDLYDVLEKKEAQLLKQSMNCQQNITFQELRAQWLELYKSPLVQFEIDQPCEINNSLFKTLLIPHIRAVLELSKLPIREFIQRNRRNTWRILGFNDQNEEMLYKQFTIFVEKCEVILKEMQIFDVCSDLCTEYSDQKLINLAQQHHGLKKNVRMFMRQFCEQYKTLKAVDVRQVFVNVLDQGQVVKTFQNMDEKESFFQFAMKCDDNYLRKLIILLIEFTNQLQINPKQFEATVEKLYSQTALLNKQLQDLDGIQSVEYPIDSRLDMLVKRQQKYVLKKMTLLETIDYLLAAFNIDQIDELEVNAAIKCQDPVYIQKAFTLNNAINTFSKEEHDFANNYRRLIKCLSADPITYQLNNKEVLEKHFENNCIPGEDLKIRFMNNKCKKLSKSATLLAKQLKQQQIDDQIKEIVETSNMPQIPQMDSVVQMHQNQIDMYQEPEKSDVFHEIPVELKVKTEPQEAGKSRNSVNSDIRKSEHTNQFQTYMKDPSLPAKQVRFEEAPKQITAIPINQKLIGQDMLSGKDYEMLKKQADRGKQIPVIENDAEQGEENFELDDLDLKRTK</sequence>
<name>A0A146K3D3_9EUKA</name>
<dbReference type="EMBL" id="GDID01006201">
    <property type="protein sequence ID" value="JAP90405.1"/>
    <property type="molecule type" value="Transcribed_RNA"/>
</dbReference>
<accession>A0A146K3D3</accession>
<proteinExistence type="predicted"/>
<feature type="compositionally biased region" description="Acidic residues" evidence="1">
    <location>
        <begin position="954"/>
        <end position="967"/>
    </location>
</feature>
<evidence type="ECO:0000313" key="2">
    <source>
        <dbReference type="EMBL" id="JAP90405.1"/>
    </source>
</evidence>
<feature type="region of interest" description="Disordered" evidence="1">
    <location>
        <begin position="943"/>
        <end position="974"/>
    </location>
</feature>
<evidence type="ECO:0000256" key="1">
    <source>
        <dbReference type="SAM" id="MobiDB-lite"/>
    </source>
</evidence>
<protein>
    <submittedName>
        <fullName evidence="2">Uncharacterized protein</fullName>
    </submittedName>
</protein>
<organism evidence="2">
    <name type="scientific">Trepomonas sp. PC1</name>
    <dbReference type="NCBI Taxonomy" id="1076344"/>
    <lineage>
        <taxon>Eukaryota</taxon>
        <taxon>Metamonada</taxon>
        <taxon>Diplomonadida</taxon>
        <taxon>Hexamitidae</taxon>
        <taxon>Hexamitinae</taxon>
        <taxon>Trepomonas</taxon>
    </lineage>
</organism>
<gene>
    <name evidence="2" type="ORF">TPC1_30100</name>
</gene>